<dbReference type="Pfam" id="PF14223">
    <property type="entry name" value="Retrotran_gag_2"/>
    <property type="match status" value="1"/>
</dbReference>
<organism evidence="1 2">
    <name type="scientific">Microthlaspi erraticum</name>
    <dbReference type="NCBI Taxonomy" id="1685480"/>
    <lineage>
        <taxon>Eukaryota</taxon>
        <taxon>Viridiplantae</taxon>
        <taxon>Streptophyta</taxon>
        <taxon>Embryophyta</taxon>
        <taxon>Tracheophyta</taxon>
        <taxon>Spermatophyta</taxon>
        <taxon>Magnoliopsida</taxon>
        <taxon>eudicotyledons</taxon>
        <taxon>Gunneridae</taxon>
        <taxon>Pentapetalae</taxon>
        <taxon>rosids</taxon>
        <taxon>malvids</taxon>
        <taxon>Brassicales</taxon>
        <taxon>Brassicaceae</taxon>
        <taxon>Coluteocarpeae</taxon>
        <taxon>Microthlaspi</taxon>
    </lineage>
</organism>
<dbReference type="EMBL" id="CACVBM020001059">
    <property type="protein sequence ID" value="CAA7027660.1"/>
    <property type="molecule type" value="Genomic_DNA"/>
</dbReference>
<gene>
    <name evidence="1" type="ORF">MERR_LOCUS14895</name>
</gene>
<dbReference type="PANTHER" id="PTHR35317:SF38">
    <property type="entry name" value="RNA-DIRECTED DNA POLYMERASE"/>
    <property type="match status" value="1"/>
</dbReference>
<dbReference type="PANTHER" id="PTHR35317">
    <property type="entry name" value="OS04G0629600 PROTEIN"/>
    <property type="match status" value="1"/>
</dbReference>
<accession>A0A6D2IHX3</accession>
<name>A0A6D2IHX3_9BRAS</name>
<keyword evidence="2" id="KW-1185">Reference proteome</keyword>
<proteinExistence type="predicted"/>
<comment type="caution">
    <text evidence="1">The sequence shown here is derived from an EMBL/GenBank/DDBJ whole genome shotgun (WGS) entry which is preliminary data.</text>
</comment>
<protein>
    <submittedName>
        <fullName evidence="1">Uncharacterized protein</fullName>
    </submittedName>
</protein>
<reference evidence="1" key="1">
    <citation type="submission" date="2020-01" db="EMBL/GenBank/DDBJ databases">
        <authorList>
            <person name="Mishra B."/>
        </authorList>
    </citation>
    <scope>NUCLEOTIDE SEQUENCE [LARGE SCALE GENOMIC DNA]</scope>
</reference>
<evidence type="ECO:0000313" key="2">
    <source>
        <dbReference type="Proteomes" id="UP000467841"/>
    </source>
</evidence>
<evidence type="ECO:0000313" key="1">
    <source>
        <dbReference type="EMBL" id="CAA7027660.1"/>
    </source>
</evidence>
<dbReference type="OrthoDB" id="1112795at2759"/>
<dbReference type="Proteomes" id="UP000467841">
    <property type="component" value="Unassembled WGS sequence"/>
</dbReference>
<sequence>MNAIFGGVDEDKFKLIQGCKSAKQTWDTLQKSHEGTSSVKRTRLDQLAFQSKHRKMNSSDSIVQFSSKISVIANEAEVMGKTYNKQKLVKKLLRCLPQKFATHKAVMRVAGNTNSVRYDELVGMLKSEKNGV</sequence>
<dbReference type="AlphaFoldDB" id="A0A6D2IHX3"/>